<feature type="transmembrane region" description="Helical" evidence="1">
    <location>
        <begin position="66"/>
        <end position="84"/>
    </location>
</feature>
<dbReference type="AlphaFoldDB" id="A0A9E8MMW9"/>
<accession>A0A9E8MMW9</accession>
<reference evidence="2" key="1">
    <citation type="submission" date="2022-11" db="EMBL/GenBank/DDBJ databases">
        <title>Description of Microcella daejonensis nov. sp, isolated from riverside soil.</title>
        <authorList>
            <person name="Molina K.M."/>
            <person name="Kim S.B."/>
        </authorList>
    </citation>
    <scope>NUCLEOTIDE SEQUENCE</scope>
    <source>
        <strain evidence="2">MMS21-STM12</strain>
    </source>
</reference>
<name>A0A9E8MMW9_9MICO</name>
<gene>
    <name evidence="2" type="ORF">OVN18_05390</name>
</gene>
<keyword evidence="1" id="KW-1133">Transmembrane helix</keyword>
<sequence>MTDQKNPMDDIARGTESLLEKGRTAVGDATVEAGDALDLARGEDDLKRQLRKVGRRVDRFREEQPVGFAVALAAGAILLGALLGRAKR</sequence>
<dbReference type="KEGG" id="mdb:OVN18_05390"/>
<keyword evidence="1" id="KW-0472">Membrane</keyword>
<dbReference type="EMBL" id="CP113089">
    <property type="protein sequence ID" value="WAB82436.1"/>
    <property type="molecule type" value="Genomic_DNA"/>
</dbReference>
<evidence type="ECO:0000256" key="1">
    <source>
        <dbReference type="SAM" id="Phobius"/>
    </source>
</evidence>
<protein>
    <submittedName>
        <fullName evidence="2">Uncharacterized protein</fullName>
    </submittedName>
</protein>
<evidence type="ECO:0000313" key="3">
    <source>
        <dbReference type="Proteomes" id="UP001164706"/>
    </source>
</evidence>
<keyword evidence="3" id="KW-1185">Reference proteome</keyword>
<evidence type="ECO:0000313" key="2">
    <source>
        <dbReference type="EMBL" id="WAB82436.1"/>
    </source>
</evidence>
<dbReference type="RefSeq" id="WP_267782474.1">
    <property type="nucleotide sequence ID" value="NZ_CP113089.1"/>
</dbReference>
<dbReference type="Proteomes" id="UP001164706">
    <property type="component" value="Chromosome"/>
</dbReference>
<proteinExistence type="predicted"/>
<organism evidence="2 3">
    <name type="scientific">Microcella daejeonensis</name>
    <dbReference type="NCBI Taxonomy" id="2994971"/>
    <lineage>
        <taxon>Bacteria</taxon>
        <taxon>Bacillati</taxon>
        <taxon>Actinomycetota</taxon>
        <taxon>Actinomycetes</taxon>
        <taxon>Micrococcales</taxon>
        <taxon>Microbacteriaceae</taxon>
        <taxon>Microcella</taxon>
    </lineage>
</organism>
<keyword evidence="1" id="KW-0812">Transmembrane</keyword>